<evidence type="ECO:0000256" key="1">
    <source>
        <dbReference type="SAM" id="Phobius"/>
    </source>
</evidence>
<dbReference type="AlphaFoldDB" id="A0A8D8QZ39"/>
<keyword evidence="1" id="KW-0472">Membrane</keyword>
<reference evidence="2" key="1">
    <citation type="submission" date="2021-05" db="EMBL/GenBank/DDBJ databases">
        <authorList>
            <person name="Alioto T."/>
            <person name="Alioto T."/>
            <person name="Gomez Garrido J."/>
        </authorList>
    </citation>
    <scope>NUCLEOTIDE SEQUENCE</scope>
</reference>
<feature type="transmembrane region" description="Helical" evidence="1">
    <location>
        <begin position="32"/>
        <end position="51"/>
    </location>
</feature>
<dbReference type="EMBL" id="HBUF01113539">
    <property type="protein sequence ID" value="CAG6640726.1"/>
    <property type="molecule type" value="Transcribed_RNA"/>
</dbReference>
<evidence type="ECO:0000313" key="2">
    <source>
        <dbReference type="EMBL" id="CAG6640726.1"/>
    </source>
</evidence>
<organism evidence="2">
    <name type="scientific">Cacopsylla melanoneura</name>
    <dbReference type="NCBI Taxonomy" id="428564"/>
    <lineage>
        <taxon>Eukaryota</taxon>
        <taxon>Metazoa</taxon>
        <taxon>Ecdysozoa</taxon>
        <taxon>Arthropoda</taxon>
        <taxon>Hexapoda</taxon>
        <taxon>Insecta</taxon>
        <taxon>Pterygota</taxon>
        <taxon>Neoptera</taxon>
        <taxon>Paraneoptera</taxon>
        <taxon>Hemiptera</taxon>
        <taxon>Sternorrhyncha</taxon>
        <taxon>Psylloidea</taxon>
        <taxon>Psyllidae</taxon>
        <taxon>Psyllinae</taxon>
        <taxon>Cacopsylla</taxon>
    </lineage>
</organism>
<name>A0A8D8QZ39_9HEMI</name>
<sequence length="121" mass="13753">MLLCSLFIRLVIVLSVLVYMLLLIAFPIVWFVLVSLLLLVLFLFLVFLLRWLVITIDVFPYGSVLYVTICFKVHFNGFITLGGVAGYHVGMSVSIMFPCVFHIAKYSNYKLSAQCLLPRAI</sequence>
<feature type="transmembrane region" description="Helical" evidence="1">
    <location>
        <begin position="85"/>
        <end position="104"/>
    </location>
</feature>
<accession>A0A8D8QZ39</accession>
<keyword evidence="1" id="KW-0812">Transmembrane</keyword>
<protein>
    <submittedName>
        <fullName evidence="2">Uncharacterized protein</fullName>
    </submittedName>
</protein>
<feature type="transmembrane region" description="Helical" evidence="1">
    <location>
        <begin position="7"/>
        <end position="26"/>
    </location>
</feature>
<keyword evidence="1" id="KW-1133">Transmembrane helix</keyword>
<proteinExistence type="predicted"/>
<dbReference type="EMBL" id="HBUF01631272">
    <property type="protein sequence ID" value="CAG6783224.1"/>
    <property type="molecule type" value="Transcribed_RNA"/>
</dbReference>